<dbReference type="GO" id="GO:0000056">
    <property type="term" value="P:ribosomal small subunit export from nucleus"/>
    <property type="evidence" value="ECO:0007669"/>
    <property type="project" value="TreeGrafter"/>
</dbReference>
<evidence type="ECO:0000256" key="2">
    <source>
        <dbReference type="SAM" id="MobiDB-lite"/>
    </source>
</evidence>
<dbReference type="OrthoDB" id="5852896at2759"/>
<protein>
    <recommendedName>
        <fullName evidence="5">Protein LTV1</fullName>
    </recommendedName>
</protein>
<dbReference type="GO" id="GO:0042274">
    <property type="term" value="P:ribosomal small subunit biogenesis"/>
    <property type="evidence" value="ECO:0007669"/>
    <property type="project" value="InterPro"/>
</dbReference>
<organism evidence="3 4">
    <name type="scientific">Perkinsus chesapeaki</name>
    <name type="common">Clam parasite</name>
    <name type="synonym">Perkinsus andrewsi</name>
    <dbReference type="NCBI Taxonomy" id="330153"/>
    <lineage>
        <taxon>Eukaryota</taxon>
        <taxon>Sar</taxon>
        <taxon>Alveolata</taxon>
        <taxon>Perkinsozoa</taxon>
        <taxon>Perkinsea</taxon>
        <taxon>Perkinsida</taxon>
        <taxon>Perkinsidae</taxon>
        <taxon>Perkinsus</taxon>
    </lineage>
</organism>
<feature type="region of interest" description="Disordered" evidence="2">
    <location>
        <begin position="109"/>
        <end position="132"/>
    </location>
</feature>
<dbReference type="GO" id="GO:0005634">
    <property type="term" value="C:nucleus"/>
    <property type="evidence" value="ECO:0007669"/>
    <property type="project" value="TreeGrafter"/>
</dbReference>
<dbReference type="InterPro" id="IPR007307">
    <property type="entry name" value="Ltv1"/>
</dbReference>
<comment type="caution">
    <text evidence="3">The sequence shown here is derived from an EMBL/GenBank/DDBJ whole genome shotgun (WGS) entry which is preliminary data.</text>
</comment>
<feature type="compositionally biased region" description="Acidic residues" evidence="2">
    <location>
        <begin position="109"/>
        <end position="119"/>
    </location>
</feature>
<feature type="compositionally biased region" description="Acidic residues" evidence="2">
    <location>
        <begin position="368"/>
        <end position="386"/>
    </location>
</feature>
<dbReference type="GO" id="GO:0030688">
    <property type="term" value="C:preribosome, small subunit precursor"/>
    <property type="evidence" value="ECO:0007669"/>
    <property type="project" value="TreeGrafter"/>
</dbReference>
<dbReference type="PANTHER" id="PTHR21531:SF0">
    <property type="entry name" value="PROTEIN LTV1 HOMOLOG"/>
    <property type="match status" value="1"/>
</dbReference>
<dbReference type="GO" id="GO:0005829">
    <property type="term" value="C:cytosol"/>
    <property type="evidence" value="ECO:0007669"/>
    <property type="project" value="TreeGrafter"/>
</dbReference>
<keyword evidence="4" id="KW-1185">Reference proteome</keyword>
<reference evidence="3 4" key="1">
    <citation type="submission" date="2020-04" db="EMBL/GenBank/DDBJ databases">
        <title>Perkinsus chesapeaki whole genome sequence.</title>
        <authorList>
            <person name="Bogema D.R."/>
        </authorList>
    </citation>
    <scope>NUCLEOTIDE SEQUENCE [LARGE SCALE GENOMIC DNA]</scope>
    <source>
        <strain evidence="3">ATCC PRA-425</strain>
    </source>
</reference>
<evidence type="ECO:0008006" key="5">
    <source>
        <dbReference type="Google" id="ProtNLM"/>
    </source>
</evidence>
<sequence>MVKGSQKRLFRNSNTVRYALVNKAFDGVNDTQEKVLMPYIPQNQLKKGAQLPEHDILESDTDSDYSDSGAAVVNPHGLDGDCYFPPDGYDYDQHLRKIDERNLFIDPNAEIEAEEDTPSDQEKEQKAELKKMSPEERAVFLAMDDAECVDDGSSDEIFFDSLLHGGDGRVDESRLLWGGPGVNETEEDRFDLMMGLQGGATTAQDDAFDRLLDEEYAEDEIGDLEDHFSRFDMPLDRATSVGGQSSMAFLKRDKQNLNINDCQDIIDDYIKTKEHSVLYKQYDDPTTTTTKDDREEALEVTREIIGRPEMPEKSVLVPVKERRASDEWDCESVLTTLTNNTNHPGKINRPARIRKPAMIPAPTLEAVREEDSDQETAQCEEEEELVEVSTYRPRDETPEERRARKAAVKQLQREARKAKKEIKATFKNEKLNCQRRGNTADIREGVSRVKL</sequence>
<evidence type="ECO:0000313" key="4">
    <source>
        <dbReference type="Proteomes" id="UP000591131"/>
    </source>
</evidence>
<dbReference type="Proteomes" id="UP000591131">
    <property type="component" value="Unassembled WGS sequence"/>
</dbReference>
<dbReference type="PANTHER" id="PTHR21531">
    <property type="entry name" value="LOW-TEMPERATURE VIABILITY PROTEIN LTV1-RELATED"/>
    <property type="match status" value="1"/>
</dbReference>
<dbReference type="EMBL" id="JAAPAO010000186">
    <property type="protein sequence ID" value="KAF4668667.1"/>
    <property type="molecule type" value="Genomic_DNA"/>
</dbReference>
<name>A0A7J6MB94_PERCH</name>
<evidence type="ECO:0000313" key="3">
    <source>
        <dbReference type="EMBL" id="KAF4668667.1"/>
    </source>
</evidence>
<feature type="region of interest" description="Disordered" evidence="2">
    <location>
        <begin position="367"/>
        <end position="407"/>
    </location>
</feature>
<dbReference type="AlphaFoldDB" id="A0A7J6MB94"/>
<feature type="compositionally biased region" description="Basic and acidic residues" evidence="2">
    <location>
        <begin position="120"/>
        <end position="132"/>
    </location>
</feature>
<accession>A0A7J6MB94</accession>
<proteinExistence type="inferred from homology"/>
<comment type="similarity">
    <text evidence="1">Belongs to the LTV1 family.</text>
</comment>
<evidence type="ECO:0000256" key="1">
    <source>
        <dbReference type="ARBA" id="ARBA00009078"/>
    </source>
</evidence>
<feature type="compositionally biased region" description="Basic and acidic residues" evidence="2">
    <location>
        <begin position="392"/>
        <end position="402"/>
    </location>
</feature>
<gene>
    <name evidence="3" type="ORF">FOL47_002927</name>
</gene>